<evidence type="ECO:0000313" key="2">
    <source>
        <dbReference type="Proteomes" id="UP001558613"/>
    </source>
</evidence>
<protein>
    <submittedName>
        <fullName evidence="1">Uncharacterized protein</fullName>
    </submittedName>
</protein>
<comment type="caution">
    <text evidence="1">The sequence shown here is derived from an EMBL/GenBank/DDBJ whole genome shotgun (WGS) entry which is preliminary data.</text>
</comment>
<dbReference type="Proteomes" id="UP001558613">
    <property type="component" value="Unassembled WGS sequence"/>
</dbReference>
<reference evidence="1 2" key="1">
    <citation type="submission" date="2023-09" db="EMBL/GenBank/DDBJ databases">
        <authorList>
            <person name="Wang M."/>
        </authorList>
    </citation>
    <scope>NUCLEOTIDE SEQUENCE [LARGE SCALE GENOMIC DNA]</scope>
    <source>
        <strain evidence="1">GT-2023</strain>
        <tissue evidence="1">Liver</tissue>
    </source>
</reference>
<organism evidence="1 2">
    <name type="scientific">Cirrhinus molitorella</name>
    <name type="common">mud carp</name>
    <dbReference type="NCBI Taxonomy" id="172907"/>
    <lineage>
        <taxon>Eukaryota</taxon>
        <taxon>Metazoa</taxon>
        <taxon>Chordata</taxon>
        <taxon>Craniata</taxon>
        <taxon>Vertebrata</taxon>
        <taxon>Euteleostomi</taxon>
        <taxon>Actinopterygii</taxon>
        <taxon>Neopterygii</taxon>
        <taxon>Teleostei</taxon>
        <taxon>Ostariophysi</taxon>
        <taxon>Cypriniformes</taxon>
        <taxon>Cyprinidae</taxon>
        <taxon>Labeoninae</taxon>
        <taxon>Labeonini</taxon>
        <taxon>Cirrhinus</taxon>
    </lineage>
</organism>
<gene>
    <name evidence="1" type="ORF">QQF64_018584</name>
</gene>
<accession>A0ABR3LH06</accession>
<dbReference type="EMBL" id="JAYMGO010000022">
    <property type="protein sequence ID" value="KAL1250788.1"/>
    <property type="molecule type" value="Genomic_DNA"/>
</dbReference>
<evidence type="ECO:0000313" key="1">
    <source>
        <dbReference type="EMBL" id="KAL1250788.1"/>
    </source>
</evidence>
<name>A0ABR3LH06_9TELE</name>
<proteinExistence type="predicted"/>
<sequence>MHPFYWVKLWPGRETLNHNTLQLAAVRWRTQRKCESGNFNRQQTKLPTSLLCFPDIHAALRELTAIVTEQKANIRALETRLKEQQTFILKELNKKNEEVSNLTLSQVEKLRKENKGETMCE</sequence>
<keyword evidence="2" id="KW-1185">Reference proteome</keyword>